<keyword evidence="1" id="KW-1133">Transmembrane helix</keyword>
<feature type="transmembrane region" description="Helical" evidence="1">
    <location>
        <begin position="9"/>
        <end position="28"/>
    </location>
</feature>
<dbReference type="RefSeq" id="WP_317136566.1">
    <property type="nucleotide sequence ID" value="NZ_CP043875.1"/>
</dbReference>
<evidence type="ECO:0008006" key="4">
    <source>
        <dbReference type="Google" id="ProtNLM"/>
    </source>
</evidence>
<dbReference type="EMBL" id="CP043875">
    <property type="protein sequence ID" value="WOF17110.1"/>
    <property type="molecule type" value="Genomic_DNA"/>
</dbReference>
<reference evidence="2 3" key="1">
    <citation type="submission" date="2019-09" db="EMBL/GenBank/DDBJ databases">
        <title>The complete genome of Methanoplanus sp. FWC-SCC4.</title>
        <authorList>
            <person name="Chen S.-C."/>
            <person name="Zhou Y.-Z."/>
            <person name="Lai M.-C."/>
        </authorList>
    </citation>
    <scope>NUCLEOTIDE SEQUENCE [LARGE SCALE GENOMIC DNA]</scope>
    <source>
        <strain evidence="2 3">FWC-SCC4</strain>
    </source>
</reference>
<keyword evidence="1" id="KW-0472">Membrane</keyword>
<protein>
    <recommendedName>
        <fullName evidence="4">Nucleotide-binding protein</fullName>
    </recommendedName>
</protein>
<name>A0AA97FCS4_9EURY</name>
<evidence type="ECO:0000313" key="3">
    <source>
        <dbReference type="Proteomes" id="UP001301797"/>
    </source>
</evidence>
<gene>
    <name evidence="2" type="ORF">F1737_10695</name>
</gene>
<dbReference type="Proteomes" id="UP001301797">
    <property type="component" value="Chromosome"/>
</dbReference>
<dbReference type="GeneID" id="85230642"/>
<evidence type="ECO:0000256" key="1">
    <source>
        <dbReference type="SAM" id="Phobius"/>
    </source>
</evidence>
<dbReference type="AlphaFoldDB" id="A0AA97FCS4"/>
<dbReference type="KEGG" id="mefw:F1737_10695"/>
<accession>A0AA97FCS4</accession>
<sequence length="124" mass="13554">MIFGKEEKTAITALIIVLAIIIAAHIFLSSAGKESFAKKYDNSSETNDLVTYEGIIKEISKTKTGGHLLIKTDDIIIFISGGADKSVNFSPGREIKATGTVQFYKNQKEIIVNSISDIETFPIK</sequence>
<evidence type="ECO:0000313" key="2">
    <source>
        <dbReference type="EMBL" id="WOF17110.1"/>
    </source>
</evidence>
<keyword evidence="3" id="KW-1185">Reference proteome</keyword>
<organism evidence="2 3">
    <name type="scientific">Methanochimaera problematica</name>
    <dbReference type="NCBI Taxonomy" id="2609417"/>
    <lineage>
        <taxon>Archaea</taxon>
        <taxon>Methanobacteriati</taxon>
        <taxon>Methanobacteriota</taxon>
        <taxon>Stenosarchaea group</taxon>
        <taxon>Methanomicrobia</taxon>
        <taxon>Methanomicrobiales</taxon>
        <taxon>Methanomicrobiaceae</taxon>
        <taxon>Methanochimaera</taxon>
    </lineage>
</organism>
<proteinExistence type="predicted"/>
<keyword evidence="1" id="KW-0812">Transmembrane</keyword>